<evidence type="ECO:0000313" key="1">
    <source>
        <dbReference type="EMBL" id="RFZ90260.1"/>
    </source>
</evidence>
<dbReference type="InterPro" id="IPR032787">
    <property type="entry name" value="Prok-E2_D"/>
</dbReference>
<dbReference type="AlphaFoldDB" id="A0A372NNQ2"/>
<dbReference type="Pfam" id="PF14460">
    <property type="entry name" value="Prok-E2_D"/>
    <property type="match status" value="1"/>
</dbReference>
<dbReference type="EMBL" id="QWDC01000004">
    <property type="protein sequence ID" value="RFZ90260.1"/>
    <property type="molecule type" value="Genomic_DNA"/>
</dbReference>
<proteinExistence type="predicted"/>
<comment type="caution">
    <text evidence="1">The sequence shown here is derived from an EMBL/GenBank/DDBJ whole genome shotgun (WGS) entry which is preliminary data.</text>
</comment>
<reference evidence="1 2" key="1">
    <citation type="submission" date="2018-08" db="EMBL/GenBank/DDBJ databases">
        <title>Mucilaginibacter sp. MYSH2.</title>
        <authorList>
            <person name="Seo T."/>
        </authorList>
    </citation>
    <scope>NUCLEOTIDE SEQUENCE [LARGE SCALE GENOMIC DNA]</scope>
    <source>
        <strain evidence="1 2">MYSH2</strain>
    </source>
</reference>
<keyword evidence="2" id="KW-1185">Reference proteome</keyword>
<name>A0A372NNQ2_9SPHI</name>
<evidence type="ECO:0000313" key="2">
    <source>
        <dbReference type="Proteomes" id="UP000264217"/>
    </source>
</evidence>
<accession>A0A372NNQ2</accession>
<gene>
    <name evidence="1" type="ORF">D0C36_20910</name>
</gene>
<protein>
    <submittedName>
        <fullName evidence="1">PRTRC system protein B</fullName>
    </submittedName>
</protein>
<organism evidence="1 2">
    <name type="scientific">Mucilaginibacter conchicola</name>
    <dbReference type="NCBI Taxonomy" id="2303333"/>
    <lineage>
        <taxon>Bacteria</taxon>
        <taxon>Pseudomonadati</taxon>
        <taxon>Bacteroidota</taxon>
        <taxon>Sphingobacteriia</taxon>
        <taxon>Sphingobacteriales</taxon>
        <taxon>Sphingobacteriaceae</taxon>
        <taxon>Mucilaginibacter</taxon>
    </lineage>
</organism>
<dbReference type="Proteomes" id="UP000264217">
    <property type="component" value="Unassembled WGS sequence"/>
</dbReference>
<sequence length="252" mass="28681">MHTNMKNVTEQFNIEYKPFKALLFYRYQNPENDHRNFMPDDSTDLYVESYDIGKQGQPINAHPLSISEMVGLSEVFSSAKEMDNGYLRCKELLPHNLLSLDQRTNGHALWYTPTQQRVVFFTENLGIPSGRASVPAMVWKATADTLSVFALKGKAKPNESTPLYHAPFLNIYSGGNVCMGNVAIQITKQTSLAEFMQLWEEYFFQSNFSHSINGSSSTKDDTVALWRTLIGRDEPFPQEQLVKTHQTLKSLL</sequence>